<keyword evidence="3" id="KW-1185">Reference proteome</keyword>
<evidence type="ECO:0000256" key="1">
    <source>
        <dbReference type="SAM" id="MobiDB-lite"/>
    </source>
</evidence>
<accession>A0A9Q3PDY2</accession>
<dbReference type="EMBL" id="AVOT02065686">
    <property type="protein sequence ID" value="MBW0557690.1"/>
    <property type="molecule type" value="Genomic_DNA"/>
</dbReference>
<comment type="caution">
    <text evidence="2">The sequence shown here is derived from an EMBL/GenBank/DDBJ whole genome shotgun (WGS) entry which is preliminary data.</text>
</comment>
<gene>
    <name evidence="2" type="ORF">O181_097405</name>
</gene>
<protein>
    <submittedName>
        <fullName evidence="2">Uncharacterized protein</fullName>
    </submittedName>
</protein>
<reference evidence="2" key="1">
    <citation type="submission" date="2021-03" db="EMBL/GenBank/DDBJ databases">
        <title>Draft genome sequence of rust myrtle Austropuccinia psidii MF-1, a brazilian biotype.</title>
        <authorList>
            <person name="Quecine M.C."/>
            <person name="Pachon D.M.R."/>
            <person name="Bonatelli M.L."/>
            <person name="Correr F.H."/>
            <person name="Franceschini L.M."/>
            <person name="Leite T.F."/>
            <person name="Margarido G.R.A."/>
            <person name="Almeida C.A."/>
            <person name="Ferrarezi J.A."/>
            <person name="Labate C.A."/>
        </authorList>
    </citation>
    <scope>NUCLEOTIDE SEQUENCE</scope>
    <source>
        <strain evidence="2">MF-1</strain>
    </source>
</reference>
<sequence>MVSVTTTKNDPPQLVLRQSQPETKLGPIRHTISFMANRPPLVLYGPLVITPFPWPFMAPIIINGLRPYPAVIGLPGQLPHHQPPGHYPCF</sequence>
<dbReference type="AlphaFoldDB" id="A0A9Q3PDY2"/>
<evidence type="ECO:0000313" key="3">
    <source>
        <dbReference type="Proteomes" id="UP000765509"/>
    </source>
</evidence>
<name>A0A9Q3PDY2_9BASI</name>
<evidence type="ECO:0000313" key="2">
    <source>
        <dbReference type="EMBL" id="MBW0557690.1"/>
    </source>
</evidence>
<proteinExistence type="predicted"/>
<dbReference type="Proteomes" id="UP000765509">
    <property type="component" value="Unassembled WGS sequence"/>
</dbReference>
<feature type="region of interest" description="Disordered" evidence="1">
    <location>
        <begin position="1"/>
        <end position="21"/>
    </location>
</feature>
<organism evidence="2 3">
    <name type="scientific">Austropuccinia psidii MF-1</name>
    <dbReference type="NCBI Taxonomy" id="1389203"/>
    <lineage>
        <taxon>Eukaryota</taxon>
        <taxon>Fungi</taxon>
        <taxon>Dikarya</taxon>
        <taxon>Basidiomycota</taxon>
        <taxon>Pucciniomycotina</taxon>
        <taxon>Pucciniomycetes</taxon>
        <taxon>Pucciniales</taxon>
        <taxon>Sphaerophragmiaceae</taxon>
        <taxon>Austropuccinia</taxon>
    </lineage>
</organism>